<evidence type="ECO:0000256" key="1">
    <source>
        <dbReference type="SAM" id="MobiDB-lite"/>
    </source>
</evidence>
<dbReference type="EMBL" id="BX284604">
    <property type="protein sequence ID" value="CDO41065.1"/>
    <property type="molecule type" value="Genomic_DNA"/>
</dbReference>
<gene>
    <name evidence="2" type="ORF">CELE_F08B4.8</name>
    <name evidence="2 4" type="ORF">F08B4.8</name>
</gene>
<proteinExistence type="predicted"/>
<dbReference type="GeneID" id="24104404"/>
<dbReference type="HOGENOM" id="CLU_2017264_0_0_1"/>
<organism evidence="2 3">
    <name type="scientific">Caenorhabditis elegans</name>
    <dbReference type="NCBI Taxonomy" id="6239"/>
    <lineage>
        <taxon>Eukaryota</taxon>
        <taxon>Metazoa</taxon>
        <taxon>Ecdysozoa</taxon>
        <taxon>Nematoda</taxon>
        <taxon>Chromadorea</taxon>
        <taxon>Rhabditida</taxon>
        <taxon>Rhabditina</taxon>
        <taxon>Rhabditomorpha</taxon>
        <taxon>Rhabditoidea</taxon>
        <taxon>Rhabditidae</taxon>
        <taxon>Peloderinae</taxon>
        <taxon>Caenorhabditis</taxon>
    </lineage>
</organism>
<evidence type="ECO:0000313" key="3">
    <source>
        <dbReference type="Proteomes" id="UP000001940"/>
    </source>
</evidence>
<protein>
    <submittedName>
        <fullName evidence="2">Secreted protein</fullName>
    </submittedName>
</protein>
<dbReference type="CTD" id="24104404"/>
<dbReference type="RefSeq" id="NP_001294027.1">
    <property type="nucleotide sequence ID" value="NM_001307098.1"/>
</dbReference>
<feature type="region of interest" description="Disordered" evidence="1">
    <location>
        <begin position="49"/>
        <end position="79"/>
    </location>
</feature>
<dbReference type="WormBase" id="F08B4.8">
    <property type="protein sequence ID" value="CE49678"/>
    <property type="gene ID" value="WBGene00255375"/>
</dbReference>
<evidence type="ECO:0000313" key="2">
    <source>
        <dbReference type="EMBL" id="CDO41065.1"/>
    </source>
</evidence>
<evidence type="ECO:0000313" key="4">
    <source>
        <dbReference type="WormBase" id="F08B4.8"/>
    </source>
</evidence>
<reference evidence="2 3" key="1">
    <citation type="journal article" date="1998" name="Science">
        <title>Genome sequence of the nematode C. elegans: a platform for investigating biology.</title>
        <authorList>
            <consortium name="The C. elegans sequencing consortium"/>
            <person name="Sulson J.E."/>
            <person name="Waterston R."/>
        </authorList>
    </citation>
    <scope>NUCLEOTIDE SEQUENCE [LARGE SCALE GENOMIC DNA]</scope>
    <source>
        <strain evidence="2 3">Bristol N2</strain>
    </source>
</reference>
<dbReference type="InParanoid" id="X5LV29"/>
<dbReference type="Bgee" id="WBGene00255375">
    <property type="expression patterns" value="Expressed in adult organism and 3 other cell types or tissues"/>
</dbReference>
<dbReference type="Proteomes" id="UP000001940">
    <property type="component" value="Chromosome IV"/>
</dbReference>
<keyword evidence="3" id="KW-1185">Reference proteome</keyword>
<dbReference type="SMR" id="X5LV29"/>
<dbReference type="KEGG" id="cel:CELE_F08B4.8"/>
<name>X5LV29_CAEEL</name>
<accession>X5LV29</accession>
<dbReference type="AlphaFoldDB" id="X5LV29"/>
<dbReference type="AGR" id="WB:WBGene00255375"/>
<sequence>MKISSHLNNNSTNRLHSSLAQIFMQPINVMLAVLLALASFAQGGRSVAPAGAVTEPTVTQAVPEGSGLSSDVTDRPNIDSTDVVSNATSVEDLLGSSTNANNTGTFNSRTFVIAPMMILALVQ</sequence>